<feature type="compositionally biased region" description="Basic and acidic residues" evidence="10">
    <location>
        <begin position="319"/>
        <end position="331"/>
    </location>
</feature>
<proteinExistence type="predicted"/>
<keyword evidence="4 9" id="KW-0863">Zinc-finger</keyword>
<dbReference type="AlphaFoldDB" id="A0ABD0JY92"/>
<evidence type="ECO:0000256" key="10">
    <source>
        <dbReference type="SAM" id="MobiDB-lite"/>
    </source>
</evidence>
<dbReference type="Proteomes" id="UP001519460">
    <property type="component" value="Unassembled WGS sequence"/>
</dbReference>
<dbReference type="Pfam" id="PF16207">
    <property type="entry name" value="RAWUL"/>
    <property type="match status" value="1"/>
</dbReference>
<dbReference type="InterPro" id="IPR032443">
    <property type="entry name" value="RAWUL"/>
</dbReference>
<dbReference type="EMBL" id="JACVVK020000293">
    <property type="protein sequence ID" value="KAK7479868.1"/>
    <property type="molecule type" value="Genomic_DNA"/>
</dbReference>
<evidence type="ECO:0000256" key="8">
    <source>
        <dbReference type="ARBA" id="ARBA00023242"/>
    </source>
</evidence>
<evidence type="ECO:0000256" key="4">
    <source>
        <dbReference type="ARBA" id="ARBA00022771"/>
    </source>
</evidence>
<dbReference type="Gene3D" id="3.10.20.90">
    <property type="entry name" value="Phosphatidylinositol 3-kinase Catalytic Subunit, Chain A, domain 1"/>
    <property type="match status" value="1"/>
</dbReference>
<keyword evidence="6" id="KW-0805">Transcription regulation</keyword>
<feature type="compositionally biased region" description="Polar residues" evidence="10">
    <location>
        <begin position="386"/>
        <end position="416"/>
    </location>
</feature>
<evidence type="ECO:0000256" key="3">
    <source>
        <dbReference type="ARBA" id="ARBA00022723"/>
    </source>
</evidence>
<evidence type="ECO:0000256" key="9">
    <source>
        <dbReference type="PROSITE-ProRule" id="PRU00175"/>
    </source>
</evidence>
<dbReference type="InterPro" id="IPR013083">
    <property type="entry name" value="Znf_RING/FYVE/PHD"/>
</dbReference>
<name>A0ABD0JY92_9CAEN</name>
<dbReference type="FunFam" id="3.30.40.10:FF:000082">
    <property type="entry name" value="Polycomb group ring finger 2"/>
    <property type="match status" value="1"/>
</dbReference>
<comment type="caution">
    <text evidence="12">The sequence shown here is derived from an EMBL/GenBank/DDBJ whole genome shotgun (WGS) entry which is preliminary data.</text>
</comment>
<organism evidence="12 13">
    <name type="scientific">Batillaria attramentaria</name>
    <dbReference type="NCBI Taxonomy" id="370345"/>
    <lineage>
        <taxon>Eukaryota</taxon>
        <taxon>Metazoa</taxon>
        <taxon>Spiralia</taxon>
        <taxon>Lophotrochozoa</taxon>
        <taxon>Mollusca</taxon>
        <taxon>Gastropoda</taxon>
        <taxon>Caenogastropoda</taxon>
        <taxon>Sorbeoconcha</taxon>
        <taxon>Cerithioidea</taxon>
        <taxon>Batillariidae</taxon>
        <taxon>Batillaria</taxon>
    </lineage>
</organism>
<dbReference type="InterPro" id="IPR001841">
    <property type="entry name" value="Znf_RING"/>
</dbReference>
<feature type="compositionally biased region" description="Basic and acidic residues" evidence="10">
    <location>
        <begin position="274"/>
        <end position="286"/>
    </location>
</feature>
<dbReference type="GO" id="GO:0008270">
    <property type="term" value="F:zinc ion binding"/>
    <property type="evidence" value="ECO:0007669"/>
    <property type="project" value="UniProtKB-KW"/>
</dbReference>
<dbReference type="PANTHER" id="PTHR10825:SF72">
    <property type="entry name" value="UBIQUITIN-LIKE DOMAIN-CONTAINING PROTEIN"/>
    <property type="match status" value="1"/>
</dbReference>
<dbReference type="GO" id="GO:0005634">
    <property type="term" value="C:nucleus"/>
    <property type="evidence" value="ECO:0007669"/>
    <property type="project" value="UniProtKB-SubCell"/>
</dbReference>
<feature type="compositionally biased region" description="Polar residues" evidence="10">
    <location>
        <begin position="487"/>
        <end position="519"/>
    </location>
</feature>
<evidence type="ECO:0000256" key="5">
    <source>
        <dbReference type="ARBA" id="ARBA00022833"/>
    </source>
</evidence>
<feature type="compositionally biased region" description="Polar residues" evidence="10">
    <location>
        <begin position="345"/>
        <end position="378"/>
    </location>
</feature>
<evidence type="ECO:0000313" key="13">
    <source>
        <dbReference type="Proteomes" id="UP001519460"/>
    </source>
</evidence>
<evidence type="ECO:0000256" key="2">
    <source>
        <dbReference type="ARBA" id="ARBA00022491"/>
    </source>
</evidence>
<reference evidence="12 13" key="1">
    <citation type="journal article" date="2023" name="Sci. Data">
        <title>Genome assembly of the Korean intertidal mud-creeper Batillaria attramentaria.</title>
        <authorList>
            <person name="Patra A.K."/>
            <person name="Ho P.T."/>
            <person name="Jun S."/>
            <person name="Lee S.J."/>
            <person name="Kim Y."/>
            <person name="Won Y.J."/>
        </authorList>
    </citation>
    <scope>NUCLEOTIDE SEQUENCE [LARGE SCALE GENOMIC DNA]</scope>
    <source>
        <strain evidence="12">Wonlab-2016</strain>
    </source>
</reference>
<dbReference type="PROSITE" id="PS00518">
    <property type="entry name" value="ZF_RING_1"/>
    <property type="match status" value="1"/>
</dbReference>
<feature type="domain" description="RING-type" evidence="11">
    <location>
        <begin position="18"/>
        <end position="57"/>
    </location>
</feature>
<feature type="region of interest" description="Disordered" evidence="10">
    <location>
        <begin position="260"/>
        <end position="520"/>
    </location>
</feature>
<feature type="non-terminal residue" evidence="12">
    <location>
        <position position="646"/>
    </location>
</feature>
<dbReference type="Gene3D" id="3.30.40.10">
    <property type="entry name" value="Zinc/RING finger domain, C3HC4 (zinc finger)"/>
    <property type="match status" value="1"/>
</dbReference>
<keyword evidence="7" id="KW-0804">Transcription</keyword>
<comment type="subcellular location">
    <subcellularLocation>
        <location evidence="1">Nucleus</location>
    </subcellularLocation>
</comment>
<sequence length="646" mass="69303">MYRCAKIRITDLNPHLMCVLCGGYFIDATTVIECLHSFCRTCIVRYLESSKFCPICDVQVHKTRPLLNIRADKTLQDLVYKLVPGLFEEEMRRRREFLLQHPEVKVKHLSLEERGLAQLMTAHTLPEENISLVLELAPNGHPALCDKRKRKSARNKAADRRYLLCPADVSIGHLKKFIRLKFNLPDNYQIDMFHLKSQEAITDDFTLLDITFVFSWNRKPRFDEDIMKPTSISISATTATTDSVSRSSSGVPLLLPAVASSASRNVGTGSHVTDVQDRPPKRENGPKNKSVNADNKGRTNAKNEDSTAEIKTGTSGKPADFKVKADSKDSVKNSMLATLKAEMSGHSSRSNSPKGGSRTASPKPTTNGGNSRTSSPKLTNGRAVATSITKPINGTNSRTASPKPTNGRSSGTSSPKPASGRNGRTASPKLPAERCNTNRTASPKLSAEHCGRTASPKLSVERSSRTASPKLSAERSSRTASPKLISGRSSRTSSPKPTNGRTNGTSNPKLTNGRPTVSGPTVALVPVEQSITVDVNVGTVTSSSSEASPGVTSPGAEDRANSAAIADLPDNLNVGTHVCNIAAFAPRPLPELNPACLAQGHVKGVSTAQSQGRGGKAQPQGRNNSRVSKIATSRQALKILPGSKAK</sequence>
<keyword evidence="2" id="KW-0678">Repressor</keyword>
<protein>
    <recommendedName>
        <fullName evidence="11">RING-type domain-containing protein</fullName>
    </recommendedName>
</protein>
<dbReference type="SUPFAM" id="SSF57850">
    <property type="entry name" value="RING/U-box"/>
    <property type="match status" value="1"/>
</dbReference>
<keyword evidence="3" id="KW-0479">Metal-binding</keyword>
<evidence type="ECO:0000259" key="11">
    <source>
        <dbReference type="PROSITE" id="PS50089"/>
    </source>
</evidence>
<feature type="compositionally biased region" description="Polar residues" evidence="10">
    <location>
        <begin position="260"/>
        <end position="273"/>
    </location>
</feature>
<dbReference type="SMART" id="SM00184">
    <property type="entry name" value="RING"/>
    <property type="match status" value="1"/>
</dbReference>
<keyword evidence="5" id="KW-0862">Zinc</keyword>
<evidence type="ECO:0000313" key="12">
    <source>
        <dbReference type="EMBL" id="KAK7479868.1"/>
    </source>
</evidence>
<dbReference type="PROSITE" id="PS50089">
    <property type="entry name" value="ZF_RING_2"/>
    <property type="match status" value="1"/>
</dbReference>
<keyword evidence="13" id="KW-1185">Reference proteome</keyword>
<dbReference type="Pfam" id="PF13923">
    <property type="entry name" value="zf-C3HC4_2"/>
    <property type="match status" value="1"/>
</dbReference>
<evidence type="ECO:0000256" key="6">
    <source>
        <dbReference type="ARBA" id="ARBA00023015"/>
    </source>
</evidence>
<feature type="region of interest" description="Disordered" evidence="10">
    <location>
        <begin position="607"/>
        <end position="646"/>
    </location>
</feature>
<accession>A0ABD0JY92</accession>
<keyword evidence="8" id="KW-0539">Nucleus</keyword>
<gene>
    <name evidence="12" type="ORF">BaRGS_00028858</name>
</gene>
<feature type="compositionally biased region" description="Basic and acidic residues" evidence="10">
    <location>
        <begin position="295"/>
        <end position="305"/>
    </location>
</feature>
<dbReference type="InterPro" id="IPR017907">
    <property type="entry name" value="Znf_RING_CS"/>
</dbReference>
<evidence type="ECO:0000256" key="7">
    <source>
        <dbReference type="ARBA" id="ARBA00023163"/>
    </source>
</evidence>
<dbReference type="PANTHER" id="PTHR10825">
    <property type="entry name" value="RING FINGER DOMAIN-CONTAINING, POLYCOMB GROUP COMPONENT"/>
    <property type="match status" value="1"/>
</dbReference>
<feature type="compositionally biased region" description="Polar residues" evidence="10">
    <location>
        <begin position="620"/>
        <end position="635"/>
    </location>
</feature>
<evidence type="ECO:0000256" key="1">
    <source>
        <dbReference type="ARBA" id="ARBA00004123"/>
    </source>
</evidence>